<comment type="caution">
    <text evidence="11">The sequence shown here is derived from an EMBL/GenBank/DDBJ whole genome shotgun (WGS) entry which is preliminary data.</text>
</comment>
<accession>A0ABP9M2S8</accession>
<dbReference type="PANTHER" id="PTHR35011:SF2">
    <property type="entry name" value="2,3-DIKETO-L-GULONATE TRAP TRANSPORTER SMALL PERMEASE PROTEIN YIAM"/>
    <property type="match status" value="1"/>
</dbReference>
<evidence type="ECO:0000313" key="12">
    <source>
        <dbReference type="Proteomes" id="UP001500227"/>
    </source>
</evidence>
<evidence type="ECO:0000256" key="8">
    <source>
        <dbReference type="ARBA" id="ARBA00038436"/>
    </source>
</evidence>
<dbReference type="Proteomes" id="UP001500227">
    <property type="component" value="Unassembled WGS sequence"/>
</dbReference>
<dbReference type="EMBL" id="BAABKD010000009">
    <property type="protein sequence ID" value="GAA5089678.1"/>
    <property type="molecule type" value="Genomic_DNA"/>
</dbReference>
<comment type="function">
    <text evidence="9">Part of the tripartite ATP-independent periplasmic (TRAP) transport system.</text>
</comment>
<dbReference type="Pfam" id="PF04290">
    <property type="entry name" value="DctQ"/>
    <property type="match status" value="1"/>
</dbReference>
<evidence type="ECO:0000256" key="6">
    <source>
        <dbReference type="ARBA" id="ARBA00022989"/>
    </source>
</evidence>
<feature type="transmembrane region" description="Helical" evidence="9">
    <location>
        <begin position="7"/>
        <end position="32"/>
    </location>
</feature>
<evidence type="ECO:0000256" key="7">
    <source>
        <dbReference type="ARBA" id="ARBA00023136"/>
    </source>
</evidence>
<gene>
    <name evidence="11" type="ORF">GCM10023337_12940</name>
</gene>
<organism evidence="11 12">
    <name type="scientific">Paenalcaligenes hermetiae</name>
    <dbReference type="NCBI Taxonomy" id="1157987"/>
    <lineage>
        <taxon>Bacteria</taxon>
        <taxon>Pseudomonadati</taxon>
        <taxon>Pseudomonadota</taxon>
        <taxon>Betaproteobacteria</taxon>
        <taxon>Burkholderiales</taxon>
        <taxon>Alcaligenaceae</taxon>
        <taxon>Paenalcaligenes</taxon>
    </lineage>
</organism>
<keyword evidence="3" id="KW-1003">Cell membrane</keyword>
<keyword evidence="4 9" id="KW-0997">Cell inner membrane</keyword>
<dbReference type="RefSeq" id="WP_300647310.1">
    <property type="nucleotide sequence ID" value="NZ_BAABKD010000009.1"/>
</dbReference>
<evidence type="ECO:0000256" key="4">
    <source>
        <dbReference type="ARBA" id="ARBA00022519"/>
    </source>
</evidence>
<evidence type="ECO:0000256" key="1">
    <source>
        <dbReference type="ARBA" id="ARBA00004429"/>
    </source>
</evidence>
<protein>
    <recommendedName>
        <fullName evidence="9">TRAP transporter small permease protein</fullName>
    </recommendedName>
</protein>
<comment type="subcellular location">
    <subcellularLocation>
        <location evidence="1 9">Cell inner membrane</location>
        <topology evidence="1 9">Multi-pass membrane protein</topology>
    </subcellularLocation>
</comment>
<evidence type="ECO:0000259" key="10">
    <source>
        <dbReference type="Pfam" id="PF04290"/>
    </source>
</evidence>
<sequence length="183" mass="19633">MRKILDGLYTISTGLAALSLASIAAIVFGQVIFNTIDYVALRFFDQSFGLLIPSYSLFSGYALGFATFLSLGLGLRKAVHIRVTLLESKLPSPIRRGTLTIIALLGVMMGVLFTYSLGVLAYESFLWGDRASGLVKVPLWIPQSVLCVGSAVFLVTALDTLQEIIRTGHSDALAADSVAEEAL</sequence>
<feature type="transmembrane region" description="Helical" evidence="9">
    <location>
        <begin position="96"/>
        <end position="117"/>
    </location>
</feature>
<feature type="transmembrane region" description="Helical" evidence="9">
    <location>
        <begin position="52"/>
        <end position="75"/>
    </location>
</feature>
<evidence type="ECO:0000256" key="9">
    <source>
        <dbReference type="RuleBase" id="RU369079"/>
    </source>
</evidence>
<keyword evidence="5 9" id="KW-0812">Transmembrane</keyword>
<keyword evidence="6 9" id="KW-1133">Transmembrane helix</keyword>
<evidence type="ECO:0000256" key="5">
    <source>
        <dbReference type="ARBA" id="ARBA00022692"/>
    </source>
</evidence>
<keyword evidence="7 9" id="KW-0472">Membrane</keyword>
<dbReference type="PANTHER" id="PTHR35011">
    <property type="entry name" value="2,3-DIKETO-L-GULONATE TRAP TRANSPORTER SMALL PERMEASE PROTEIN YIAM"/>
    <property type="match status" value="1"/>
</dbReference>
<comment type="subunit">
    <text evidence="9">The complex comprises the extracytoplasmic solute receptor protein and the two transmembrane proteins.</text>
</comment>
<keyword evidence="2 9" id="KW-0813">Transport</keyword>
<comment type="similarity">
    <text evidence="8 9">Belongs to the TRAP transporter small permease family.</text>
</comment>
<evidence type="ECO:0000256" key="3">
    <source>
        <dbReference type="ARBA" id="ARBA00022475"/>
    </source>
</evidence>
<proteinExistence type="inferred from homology"/>
<keyword evidence="12" id="KW-1185">Reference proteome</keyword>
<feature type="transmembrane region" description="Helical" evidence="9">
    <location>
        <begin position="137"/>
        <end position="158"/>
    </location>
</feature>
<evidence type="ECO:0000313" key="11">
    <source>
        <dbReference type="EMBL" id="GAA5089678.1"/>
    </source>
</evidence>
<evidence type="ECO:0000256" key="2">
    <source>
        <dbReference type="ARBA" id="ARBA00022448"/>
    </source>
</evidence>
<name>A0ABP9M2S8_9BURK</name>
<feature type="domain" description="Tripartite ATP-independent periplasmic transporters DctQ component" evidence="10">
    <location>
        <begin position="57"/>
        <end position="166"/>
    </location>
</feature>
<dbReference type="InterPro" id="IPR007387">
    <property type="entry name" value="TRAP_DctQ"/>
</dbReference>
<reference evidence="12" key="1">
    <citation type="journal article" date="2019" name="Int. J. Syst. Evol. Microbiol.">
        <title>The Global Catalogue of Microorganisms (GCM) 10K type strain sequencing project: providing services to taxonomists for standard genome sequencing and annotation.</title>
        <authorList>
            <consortium name="The Broad Institute Genomics Platform"/>
            <consortium name="The Broad Institute Genome Sequencing Center for Infectious Disease"/>
            <person name="Wu L."/>
            <person name="Ma J."/>
        </authorList>
    </citation>
    <scope>NUCLEOTIDE SEQUENCE [LARGE SCALE GENOMIC DNA]</scope>
    <source>
        <strain evidence="12">JCM 18423</strain>
    </source>
</reference>
<dbReference type="InterPro" id="IPR055348">
    <property type="entry name" value="DctQ"/>
</dbReference>